<dbReference type="EMBL" id="SNRW01046003">
    <property type="protein sequence ID" value="KAA6319116.1"/>
    <property type="molecule type" value="Genomic_DNA"/>
</dbReference>
<keyword evidence="1" id="KW-0732">Signal</keyword>
<protein>
    <submittedName>
        <fullName evidence="2">Uncharacterized protein</fullName>
    </submittedName>
</protein>
<organism evidence="2 3">
    <name type="scientific">Streblomastix strix</name>
    <dbReference type="NCBI Taxonomy" id="222440"/>
    <lineage>
        <taxon>Eukaryota</taxon>
        <taxon>Metamonada</taxon>
        <taxon>Preaxostyla</taxon>
        <taxon>Oxymonadida</taxon>
        <taxon>Streblomastigidae</taxon>
        <taxon>Streblomastix</taxon>
    </lineage>
</organism>
<dbReference type="AlphaFoldDB" id="A0A5J4QAR5"/>
<proteinExistence type="predicted"/>
<feature type="signal peptide" evidence="1">
    <location>
        <begin position="1"/>
        <end position="27"/>
    </location>
</feature>
<feature type="non-terminal residue" evidence="2">
    <location>
        <position position="1"/>
    </location>
</feature>
<gene>
    <name evidence="2" type="ORF">EZS28_054858</name>
</gene>
<sequence length="95" mass="10766">FHIVFVVILGFIFSKEEFLVVVHPVSASRPTSICAVQRRNKRKAALIRRLNFLRTQFREASLYLMLIDSAKASAVKTQSRTGKMVSPLGALKQLY</sequence>
<feature type="chain" id="PRO_5023813779" evidence="1">
    <location>
        <begin position="28"/>
        <end position="95"/>
    </location>
</feature>
<evidence type="ECO:0000313" key="2">
    <source>
        <dbReference type="EMBL" id="KAA6319116.1"/>
    </source>
</evidence>
<evidence type="ECO:0000313" key="3">
    <source>
        <dbReference type="Proteomes" id="UP000324800"/>
    </source>
</evidence>
<dbReference type="Proteomes" id="UP000324800">
    <property type="component" value="Unassembled WGS sequence"/>
</dbReference>
<reference evidence="2 3" key="1">
    <citation type="submission" date="2019-03" db="EMBL/GenBank/DDBJ databases">
        <title>Single cell metagenomics reveals metabolic interactions within the superorganism composed of flagellate Streblomastix strix and complex community of Bacteroidetes bacteria on its surface.</title>
        <authorList>
            <person name="Treitli S.C."/>
            <person name="Kolisko M."/>
            <person name="Husnik F."/>
            <person name="Keeling P."/>
            <person name="Hampl V."/>
        </authorList>
    </citation>
    <scope>NUCLEOTIDE SEQUENCE [LARGE SCALE GENOMIC DNA]</scope>
    <source>
        <strain evidence="2">ST1C</strain>
    </source>
</reference>
<comment type="caution">
    <text evidence="2">The sequence shown here is derived from an EMBL/GenBank/DDBJ whole genome shotgun (WGS) entry which is preliminary data.</text>
</comment>
<evidence type="ECO:0000256" key="1">
    <source>
        <dbReference type="SAM" id="SignalP"/>
    </source>
</evidence>
<accession>A0A5J4QAR5</accession>
<name>A0A5J4QAR5_9EUKA</name>